<keyword evidence="11" id="KW-1185">Reference proteome</keyword>
<feature type="region of interest" description="Disordered" evidence="6">
    <location>
        <begin position="710"/>
        <end position="858"/>
    </location>
</feature>
<evidence type="ECO:0000259" key="9">
    <source>
        <dbReference type="Pfam" id="PF13886"/>
    </source>
</evidence>
<evidence type="ECO:0000313" key="10">
    <source>
        <dbReference type="EMBL" id="KIJ40176.1"/>
    </source>
</evidence>
<feature type="transmembrane region" description="Helical" evidence="7">
    <location>
        <begin position="120"/>
        <end position="142"/>
    </location>
</feature>
<dbReference type="PANTHER" id="PTHR39469">
    <property type="entry name" value="CHROMOSOME 1, WHOLE GENOME SHOTGUN SEQUENCE"/>
    <property type="match status" value="1"/>
</dbReference>
<keyword evidence="2 7" id="KW-0812">Transmembrane</keyword>
<evidence type="ECO:0000256" key="2">
    <source>
        <dbReference type="ARBA" id="ARBA00022692"/>
    </source>
</evidence>
<evidence type="ECO:0000256" key="8">
    <source>
        <dbReference type="SAM" id="SignalP"/>
    </source>
</evidence>
<feature type="transmembrane region" description="Helical" evidence="7">
    <location>
        <begin position="210"/>
        <end position="228"/>
    </location>
</feature>
<dbReference type="OrthoDB" id="102260at2759"/>
<dbReference type="AlphaFoldDB" id="A0A0C9VQK2"/>
<name>A0A0C9VQK2_SPHS4</name>
<dbReference type="PANTHER" id="PTHR39469:SF1">
    <property type="entry name" value="DUF4203 DOMAIN-CONTAINING PROTEIN"/>
    <property type="match status" value="1"/>
</dbReference>
<dbReference type="InterPro" id="IPR025256">
    <property type="entry name" value="TM7S3/TM198-like_dom"/>
</dbReference>
<feature type="signal peptide" evidence="8">
    <location>
        <begin position="1"/>
        <end position="18"/>
    </location>
</feature>
<feature type="compositionally biased region" description="Low complexity" evidence="6">
    <location>
        <begin position="501"/>
        <end position="518"/>
    </location>
</feature>
<feature type="compositionally biased region" description="Basic and acidic residues" evidence="6">
    <location>
        <begin position="734"/>
        <end position="770"/>
    </location>
</feature>
<feature type="domain" description="TM7S3/TM198-like" evidence="9">
    <location>
        <begin position="128"/>
        <end position="335"/>
    </location>
</feature>
<comment type="subcellular location">
    <subcellularLocation>
        <location evidence="1">Membrane</location>
        <topology evidence="1">Multi-pass membrane protein</topology>
    </subcellularLocation>
</comment>
<feature type="compositionally biased region" description="Low complexity" evidence="6">
    <location>
        <begin position="81"/>
        <end position="109"/>
    </location>
</feature>
<dbReference type="Proteomes" id="UP000054279">
    <property type="component" value="Unassembled WGS sequence"/>
</dbReference>
<keyword evidence="4 7" id="KW-0472">Membrane</keyword>
<keyword evidence="5" id="KW-0175">Coiled coil</keyword>
<evidence type="ECO:0000256" key="7">
    <source>
        <dbReference type="SAM" id="Phobius"/>
    </source>
</evidence>
<dbReference type="Pfam" id="PF13886">
    <property type="entry name" value="TM7S3_TM198"/>
    <property type="match status" value="1"/>
</dbReference>
<sequence>MARLGFLFAFALIQLVVAQSTTSRTSSTTTQPAHATTAANVTSIVTSVAVTRTSVSSGSTISFTTSVPTTIVSTLTPKPNTTQTASNATQTAHTNSTTNGTDTSQTQQQENKGPTLDTHVGPAFGVLGALLVLTGLPSAFLGHKNRWSSFFLTGWYTLSLVCLALILKFGVLVAVHPPSEKLIGLFVLACGVAGIAGGGISIFFWQQTKYFIGAWGGFAIGLWVQSFRNGGLIGPIGFRWIMYSACTTVGFVLCTIPKLHYHIMILGTAITGASAFMLGVDCFTTAGLKEFYVYNLGFTTLFPKFVGMRFPVSQTMSIEIGLIAAVALAGTAVQLRVLRILKRKLQEINEEEKRREVLAEEKAVKRFEHVQQDLDEWEKEHGSKRPGKSLSVSELSAVPLMARDQDEAASTPGSTTVGHHRTRTRSGLSEYAFNDENRPTSRFSQSPGILPAMNLGLGLDSELPSELISDDLRMRDPDLMRKEELLAEIQTIRKSIDALRSDGGSSSGDSRRPSLSHSRTLSGDIGHVLQAQTSSRDRVQSLNVLSSPFEDPVGRAAEGASIGRPVSAPLRNDRDEEWEAYVRERKLFQPPSGPSAPIAPTLVTPIPQAPSEFHPISDAVAEVLAQRRAREGQLEYSLGQGSDDLPLGTRRMSNSPFVDVAPKAHRRNSSFGPVNVLPPKQGHHSTSKPAVEPVQPRTVTYEELLERHQAKMRSLQEPVTRQEKEQAELAVAKSRWERSKAAEREIMTRKQAEKEATLGKRPKEERRQSKGDVLPEATARPTRPAGPGTGHTSSKRASSGKVLEWQKYQQEVAATGGESSNKDSSRRKSGAPNEAGGLPFPNTTTSNKRRSRAGIPPN</sequence>
<feature type="transmembrane region" description="Helical" evidence="7">
    <location>
        <begin position="154"/>
        <end position="176"/>
    </location>
</feature>
<feature type="region of interest" description="Disordered" evidence="6">
    <location>
        <begin position="403"/>
        <end position="429"/>
    </location>
</feature>
<feature type="region of interest" description="Disordered" evidence="6">
    <location>
        <begin position="73"/>
        <end position="115"/>
    </location>
</feature>
<feature type="transmembrane region" description="Helical" evidence="7">
    <location>
        <begin position="240"/>
        <end position="256"/>
    </location>
</feature>
<evidence type="ECO:0000256" key="6">
    <source>
        <dbReference type="SAM" id="MobiDB-lite"/>
    </source>
</evidence>
<evidence type="ECO:0000256" key="1">
    <source>
        <dbReference type="ARBA" id="ARBA00004141"/>
    </source>
</evidence>
<dbReference type="GO" id="GO:0016020">
    <property type="term" value="C:membrane"/>
    <property type="evidence" value="ECO:0007669"/>
    <property type="project" value="UniProtKB-SubCell"/>
</dbReference>
<keyword evidence="8" id="KW-0732">Signal</keyword>
<dbReference type="EMBL" id="KN837146">
    <property type="protein sequence ID" value="KIJ40176.1"/>
    <property type="molecule type" value="Genomic_DNA"/>
</dbReference>
<proteinExistence type="predicted"/>
<keyword evidence="3 7" id="KW-1133">Transmembrane helix</keyword>
<dbReference type="HOGENOM" id="CLU_010250_0_0_1"/>
<protein>
    <recommendedName>
        <fullName evidence="9">TM7S3/TM198-like domain-containing protein</fullName>
    </recommendedName>
</protein>
<feature type="transmembrane region" description="Helical" evidence="7">
    <location>
        <begin position="318"/>
        <end position="338"/>
    </location>
</feature>
<feature type="chain" id="PRO_5002204776" description="TM7S3/TM198-like domain-containing protein" evidence="8">
    <location>
        <begin position="19"/>
        <end position="858"/>
    </location>
</feature>
<feature type="coiled-coil region" evidence="5">
    <location>
        <begin position="335"/>
        <end position="380"/>
    </location>
</feature>
<gene>
    <name evidence="10" type="ORF">M422DRAFT_257009</name>
</gene>
<evidence type="ECO:0000256" key="3">
    <source>
        <dbReference type="ARBA" id="ARBA00022989"/>
    </source>
</evidence>
<feature type="region of interest" description="Disordered" evidence="6">
    <location>
        <begin position="498"/>
        <end position="524"/>
    </location>
</feature>
<evidence type="ECO:0000313" key="11">
    <source>
        <dbReference type="Proteomes" id="UP000054279"/>
    </source>
</evidence>
<organism evidence="10 11">
    <name type="scientific">Sphaerobolus stellatus (strain SS14)</name>
    <dbReference type="NCBI Taxonomy" id="990650"/>
    <lineage>
        <taxon>Eukaryota</taxon>
        <taxon>Fungi</taxon>
        <taxon>Dikarya</taxon>
        <taxon>Basidiomycota</taxon>
        <taxon>Agaricomycotina</taxon>
        <taxon>Agaricomycetes</taxon>
        <taxon>Phallomycetidae</taxon>
        <taxon>Geastrales</taxon>
        <taxon>Sphaerobolaceae</taxon>
        <taxon>Sphaerobolus</taxon>
    </lineage>
</organism>
<evidence type="ECO:0000256" key="5">
    <source>
        <dbReference type="SAM" id="Coils"/>
    </source>
</evidence>
<feature type="region of interest" description="Disordered" evidence="6">
    <location>
        <begin position="665"/>
        <end position="696"/>
    </location>
</feature>
<reference evidence="10 11" key="1">
    <citation type="submission" date="2014-06" db="EMBL/GenBank/DDBJ databases">
        <title>Evolutionary Origins and Diversification of the Mycorrhizal Mutualists.</title>
        <authorList>
            <consortium name="DOE Joint Genome Institute"/>
            <consortium name="Mycorrhizal Genomics Consortium"/>
            <person name="Kohler A."/>
            <person name="Kuo A."/>
            <person name="Nagy L.G."/>
            <person name="Floudas D."/>
            <person name="Copeland A."/>
            <person name="Barry K.W."/>
            <person name="Cichocki N."/>
            <person name="Veneault-Fourrey C."/>
            <person name="LaButti K."/>
            <person name="Lindquist E.A."/>
            <person name="Lipzen A."/>
            <person name="Lundell T."/>
            <person name="Morin E."/>
            <person name="Murat C."/>
            <person name="Riley R."/>
            <person name="Ohm R."/>
            <person name="Sun H."/>
            <person name="Tunlid A."/>
            <person name="Henrissat B."/>
            <person name="Grigoriev I.V."/>
            <person name="Hibbett D.S."/>
            <person name="Martin F."/>
        </authorList>
    </citation>
    <scope>NUCLEOTIDE SEQUENCE [LARGE SCALE GENOMIC DNA]</scope>
    <source>
        <strain evidence="10 11">SS14</strain>
    </source>
</reference>
<accession>A0A0C9VQK2</accession>
<evidence type="ECO:0000256" key="4">
    <source>
        <dbReference type="ARBA" id="ARBA00023136"/>
    </source>
</evidence>
<feature type="transmembrane region" description="Helical" evidence="7">
    <location>
        <begin position="263"/>
        <end position="288"/>
    </location>
</feature>
<feature type="transmembrane region" description="Helical" evidence="7">
    <location>
        <begin position="182"/>
        <end position="205"/>
    </location>
</feature>